<evidence type="ECO:0000313" key="1">
    <source>
        <dbReference type="EMBL" id="KAK2598481.1"/>
    </source>
</evidence>
<comment type="caution">
    <text evidence="1">The sequence shown here is derived from an EMBL/GenBank/DDBJ whole genome shotgun (WGS) entry which is preliminary data.</text>
</comment>
<dbReference type="InterPro" id="IPR011009">
    <property type="entry name" value="Kinase-like_dom_sf"/>
</dbReference>
<keyword evidence="2" id="KW-1185">Reference proteome</keyword>
<sequence>MKMFPFLSRDYCWELPRFLTRGFKDQESYVDYYDPFNCECRVYGRLKAEGREDLAIRAYGYILLTPEQERLVAELVTGITHIQDLKQENGVILDGQGFWERREEHRGQPVRAIVKELVALRADEEGTLGFQVSHVQQMWEDLDTLHSLGILVRDIHHANYLKGKLVDFSRAWTMYHPNLDLIPPVDYHDLRKTEVLDLEWLLYDFWRIESESVPENFELPRGLLACTGWSDDCGYDPREYDWRAREGDDFDPEQLFRCAQESWNQSDG</sequence>
<dbReference type="AlphaFoldDB" id="A0AAD9S3S9"/>
<dbReference type="Pfam" id="PF13095">
    <property type="entry name" value="FTA2"/>
    <property type="match status" value="1"/>
</dbReference>
<dbReference type="EMBL" id="JAUJFL010000008">
    <property type="protein sequence ID" value="KAK2598481.1"/>
    <property type="molecule type" value="Genomic_DNA"/>
</dbReference>
<dbReference type="Proteomes" id="UP001265746">
    <property type="component" value="Unassembled WGS sequence"/>
</dbReference>
<name>A0AAD9S3S9_PHOAM</name>
<proteinExistence type="predicted"/>
<accession>A0AAD9S3S9</accession>
<evidence type="ECO:0000313" key="2">
    <source>
        <dbReference type="Proteomes" id="UP001265746"/>
    </source>
</evidence>
<reference evidence="1" key="1">
    <citation type="submission" date="2023-06" db="EMBL/GenBank/DDBJ databases">
        <authorList>
            <person name="Noh H."/>
        </authorList>
    </citation>
    <scope>NUCLEOTIDE SEQUENCE</scope>
    <source>
        <strain evidence="1">DUCC20226</strain>
    </source>
</reference>
<protein>
    <submittedName>
        <fullName evidence="1">Uncharacterized protein</fullName>
    </submittedName>
</protein>
<dbReference type="SUPFAM" id="SSF56112">
    <property type="entry name" value="Protein kinase-like (PK-like)"/>
    <property type="match status" value="1"/>
</dbReference>
<organism evidence="1 2">
    <name type="scientific">Phomopsis amygdali</name>
    <name type="common">Fusicoccum amygdali</name>
    <dbReference type="NCBI Taxonomy" id="1214568"/>
    <lineage>
        <taxon>Eukaryota</taxon>
        <taxon>Fungi</taxon>
        <taxon>Dikarya</taxon>
        <taxon>Ascomycota</taxon>
        <taxon>Pezizomycotina</taxon>
        <taxon>Sordariomycetes</taxon>
        <taxon>Sordariomycetidae</taxon>
        <taxon>Diaporthales</taxon>
        <taxon>Diaporthaceae</taxon>
        <taxon>Diaporthe</taxon>
    </lineage>
</organism>
<gene>
    <name evidence="1" type="ORF">N8I77_011894</name>
</gene>
<dbReference type="InterPro" id="IPR025213">
    <property type="entry name" value="Sim4_Fta2"/>
</dbReference>